<name>A0A1H8H516_9RHOB</name>
<dbReference type="AlphaFoldDB" id="A0A1H8H516"/>
<dbReference type="Gene3D" id="3.30.420.280">
    <property type="match status" value="1"/>
</dbReference>
<evidence type="ECO:0008006" key="3">
    <source>
        <dbReference type="Google" id="ProtNLM"/>
    </source>
</evidence>
<dbReference type="InterPro" id="IPR027417">
    <property type="entry name" value="P-loop_NTPase"/>
</dbReference>
<dbReference type="STRING" id="34002.SAMN04489859_1008113"/>
<gene>
    <name evidence="1" type="ORF">SAMN04489859_1008113</name>
</gene>
<dbReference type="EMBL" id="FODE01000008">
    <property type="protein sequence ID" value="SEN51064.1"/>
    <property type="molecule type" value="Genomic_DNA"/>
</dbReference>
<organism evidence="1 2">
    <name type="scientific">Paracoccus alcaliphilus</name>
    <dbReference type="NCBI Taxonomy" id="34002"/>
    <lineage>
        <taxon>Bacteria</taxon>
        <taxon>Pseudomonadati</taxon>
        <taxon>Pseudomonadota</taxon>
        <taxon>Alphaproteobacteria</taxon>
        <taxon>Rhodobacterales</taxon>
        <taxon>Paracoccaceae</taxon>
        <taxon>Paracoccus</taxon>
    </lineage>
</organism>
<dbReference type="Gene3D" id="3.40.50.300">
    <property type="entry name" value="P-loop containing nucleotide triphosphate hydrolases"/>
    <property type="match status" value="1"/>
</dbReference>
<evidence type="ECO:0000313" key="2">
    <source>
        <dbReference type="Proteomes" id="UP000199054"/>
    </source>
</evidence>
<protein>
    <recommendedName>
        <fullName evidence="3">Terminase-like family protein</fullName>
    </recommendedName>
</protein>
<sequence length="417" mass="47072">MLHRAAVAAFERPATYWHCLPEYAQARKAIWNAVNPHTGIRRIDEAFPNAIRDGINDNEMFIRFKNGATWQVIGSDRYNSLVGAGVAGVTFSEWALCNPASWGFISPMMRENDGWAAFITTPRGRNHAHALFNMAQDNPDWFAERLSVEHTRAYEGAELEEIRLTDYIALFGEDIGQAQFEQEYLCSFNAAILGAFYAREMVAVRNEGRIDPTLEAIPGRPVHRAWDIGVRDDTSIWWFQVAGGQVFVLDCYSASGAGVDHYAEVIAKRRDEHGWQDGIDFVPHDAKVKEWGSGRTRVETMRGLGLHPQLVTNAGLLDGINAVRQTLPRCVFHSRCEDVGLSALEQYRREWDDDKKAFKANPLHDWTSHLADSFRYLSLAWRTVPSTAFLRPHIAETTAARVRMVPPTLNKSGRISL</sequence>
<reference evidence="1 2" key="1">
    <citation type="submission" date="2016-10" db="EMBL/GenBank/DDBJ databases">
        <authorList>
            <person name="de Groot N.N."/>
        </authorList>
    </citation>
    <scope>NUCLEOTIDE SEQUENCE [LARGE SCALE GENOMIC DNA]</scope>
    <source>
        <strain evidence="1 2">DSM 8512</strain>
    </source>
</reference>
<dbReference type="Proteomes" id="UP000199054">
    <property type="component" value="Unassembled WGS sequence"/>
</dbReference>
<evidence type="ECO:0000313" key="1">
    <source>
        <dbReference type="EMBL" id="SEN51064.1"/>
    </source>
</evidence>
<proteinExistence type="predicted"/>
<keyword evidence="2" id="KW-1185">Reference proteome</keyword>
<accession>A0A1H8H516</accession>